<dbReference type="Pfam" id="PF07961">
    <property type="entry name" value="MBA1"/>
    <property type="match status" value="1"/>
</dbReference>
<dbReference type="EMBL" id="ML004445">
    <property type="protein sequence ID" value="RKP31207.1"/>
    <property type="molecule type" value="Genomic_DNA"/>
</dbReference>
<protein>
    <submittedName>
        <fullName evidence="1">MBA1-like protein</fullName>
    </submittedName>
</protein>
<evidence type="ECO:0000313" key="2">
    <source>
        <dbReference type="Proteomes" id="UP000268321"/>
    </source>
</evidence>
<gene>
    <name evidence="1" type="ORF">METBISCDRAFT_22638</name>
</gene>
<accession>A0A4P9ZE10</accession>
<reference evidence="2" key="1">
    <citation type="journal article" date="2018" name="Nat. Microbiol.">
        <title>Leveraging single-cell genomics to expand the fungal tree of life.</title>
        <authorList>
            <person name="Ahrendt S.R."/>
            <person name="Quandt C.A."/>
            <person name="Ciobanu D."/>
            <person name="Clum A."/>
            <person name="Salamov A."/>
            <person name="Andreopoulos B."/>
            <person name="Cheng J.F."/>
            <person name="Woyke T."/>
            <person name="Pelin A."/>
            <person name="Henrissat B."/>
            <person name="Reynolds N.K."/>
            <person name="Benny G.L."/>
            <person name="Smith M.E."/>
            <person name="James T.Y."/>
            <person name="Grigoriev I.V."/>
        </authorList>
    </citation>
    <scope>NUCLEOTIDE SEQUENCE [LARGE SCALE GENOMIC DNA]</scope>
    <source>
        <strain evidence="2">Baker2002</strain>
    </source>
</reference>
<dbReference type="GO" id="GO:0032979">
    <property type="term" value="P:protein insertion into mitochondrial inner membrane from matrix"/>
    <property type="evidence" value="ECO:0007669"/>
    <property type="project" value="InterPro"/>
</dbReference>
<sequence length="267" mass="30486">MFARPIAHLLSRAVRAARLYSKRNDDIDLMHVPLKAMGVLTDFYVPPKLTSCPIRTWPKVMLRSLGAYGLSTYFVSKFKQDTRLKLRLFEWKELALERYMRTNKMFAAACSQSPAERKAYIQTQLDGIVSTEVKNSLAARAASFPLGARLEWNLKKIEKPPVIKVFQIIPDKDEVVALLQLIIKLETLQEMVVHGDNVDTKRTERLVTDYVVMTLNPYTDEMVFAGTLFAATPHQKLRPTLDGTEMAALFKFQRVCADIYRSPGQKE</sequence>
<proteinExistence type="predicted"/>
<dbReference type="OrthoDB" id="19619at2759"/>
<dbReference type="AlphaFoldDB" id="A0A4P9ZE10"/>
<name>A0A4P9ZE10_9ASCO</name>
<keyword evidence="2" id="KW-1185">Reference proteome</keyword>
<evidence type="ECO:0000313" key="1">
    <source>
        <dbReference type="EMBL" id="RKP31207.1"/>
    </source>
</evidence>
<organism evidence="1 2">
    <name type="scientific">Metschnikowia bicuspidata</name>
    <dbReference type="NCBI Taxonomy" id="27322"/>
    <lineage>
        <taxon>Eukaryota</taxon>
        <taxon>Fungi</taxon>
        <taxon>Dikarya</taxon>
        <taxon>Ascomycota</taxon>
        <taxon>Saccharomycotina</taxon>
        <taxon>Pichiomycetes</taxon>
        <taxon>Metschnikowiaceae</taxon>
        <taxon>Metschnikowia</taxon>
    </lineage>
</organism>
<dbReference type="InterPro" id="IPR024621">
    <property type="entry name" value="Mba1"/>
</dbReference>
<dbReference type="Proteomes" id="UP000268321">
    <property type="component" value="Unassembled WGS sequence"/>
</dbReference>
<dbReference type="GO" id="GO:0005743">
    <property type="term" value="C:mitochondrial inner membrane"/>
    <property type="evidence" value="ECO:0007669"/>
    <property type="project" value="InterPro"/>
</dbReference>